<dbReference type="AlphaFoldDB" id="A0A0F9SNK9"/>
<dbReference type="GO" id="GO:0030956">
    <property type="term" value="C:glutamyl-tRNA(Gln) amidotransferase complex"/>
    <property type="evidence" value="ECO:0007669"/>
    <property type="project" value="InterPro"/>
</dbReference>
<dbReference type="Pfam" id="PF01425">
    <property type="entry name" value="Amidase"/>
    <property type="match status" value="1"/>
</dbReference>
<evidence type="ECO:0000256" key="7">
    <source>
        <dbReference type="ARBA" id="ARBA00047407"/>
    </source>
</evidence>
<dbReference type="Gene3D" id="3.90.1300.10">
    <property type="entry name" value="Amidase signature (AS) domain"/>
    <property type="match status" value="1"/>
</dbReference>
<evidence type="ECO:0000256" key="2">
    <source>
        <dbReference type="ARBA" id="ARBA00012739"/>
    </source>
</evidence>
<evidence type="ECO:0000256" key="6">
    <source>
        <dbReference type="ARBA" id="ARBA00022917"/>
    </source>
</evidence>
<evidence type="ECO:0000256" key="5">
    <source>
        <dbReference type="ARBA" id="ARBA00022840"/>
    </source>
</evidence>
<dbReference type="InterPro" id="IPR020556">
    <property type="entry name" value="Amidase_CS"/>
</dbReference>
<dbReference type="NCBIfam" id="TIGR00132">
    <property type="entry name" value="gatA"/>
    <property type="match status" value="1"/>
</dbReference>
<dbReference type="EMBL" id="LAZR01000445">
    <property type="protein sequence ID" value="KKN68584.1"/>
    <property type="molecule type" value="Genomic_DNA"/>
</dbReference>
<organism evidence="9">
    <name type="scientific">marine sediment metagenome</name>
    <dbReference type="NCBI Taxonomy" id="412755"/>
    <lineage>
        <taxon>unclassified sequences</taxon>
        <taxon>metagenomes</taxon>
        <taxon>ecological metagenomes</taxon>
    </lineage>
</organism>
<dbReference type="GO" id="GO:0005739">
    <property type="term" value="C:mitochondrion"/>
    <property type="evidence" value="ECO:0007669"/>
    <property type="project" value="UniProtKB-ARBA"/>
</dbReference>
<sequence length="504" mass="52722">MSQLTDLTARRLAVAVADGQTSAVEATQAYLDAIASRDQAISAYNETFAERAIQQARSIDEARAKGAALGPLAGVPIAIKDNLATTFGRTTCSSKMLADFRAPYTATAVAKLEAAGAVILGKTNMDEFAMGSSTENSALGPTRNPWDTGRVPGGSSGGSAAAVAARLAAAAIGSDTGGSIRQPAAFCGVVGLKPTYGRVSRYGLVAYGSSLDQIGPMTRDVADAALLAGVIAGGDPRDSTCVDQSVPDYLASLETPIDGLRIGRPSEFFSEALDGEIAAAIEQACQVYRSLGATIVDVSLPHSRIDVDAKGQLSSYAVAAYYVVATAEASSNLARYDGVHYGHRTEDKVDDIVALYSRSRGEGFGDEVKRRIMLGTFALSSGYYDAYYNKALKVRRLIKNDFDTALTACDVLLAPVTPTPAFEFGEKTDDPLQMYLADVYTISANLAGLPALAIPAGLSAAGLPIGMQLIGPVFSEETLFRAAAMFEQAANLPDMKPPMIDESS</sequence>
<keyword evidence="6" id="KW-0648">Protein biosynthesis</keyword>
<protein>
    <recommendedName>
        <fullName evidence="2">glutaminyl-tRNA synthase (glutamine-hydrolyzing)</fullName>
        <ecNumber evidence="2">6.3.5.7</ecNumber>
    </recommendedName>
</protein>
<comment type="caution">
    <text evidence="9">The sequence shown here is derived from an EMBL/GenBank/DDBJ whole genome shotgun (WGS) entry which is preliminary data.</text>
</comment>
<proteinExistence type="inferred from homology"/>
<dbReference type="PIRSF" id="PIRSF001221">
    <property type="entry name" value="Amidase_fungi"/>
    <property type="match status" value="1"/>
</dbReference>
<keyword evidence="3" id="KW-0436">Ligase</keyword>
<keyword evidence="4" id="KW-0547">Nucleotide-binding</keyword>
<dbReference type="GO" id="GO:0006412">
    <property type="term" value="P:translation"/>
    <property type="evidence" value="ECO:0007669"/>
    <property type="project" value="UniProtKB-KW"/>
</dbReference>
<evidence type="ECO:0000256" key="1">
    <source>
        <dbReference type="ARBA" id="ARBA00008069"/>
    </source>
</evidence>
<evidence type="ECO:0000313" key="9">
    <source>
        <dbReference type="EMBL" id="KKN68584.1"/>
    </source>
</evidence>
<dbReference type="GO" id="GO:0005524">
    <property type="term" value="F:ATP binding"/>
    <property type="evidence" value="ECO:0007669"/>
    <property type="project" value="UniProtKB-KW"/>
</dbReference>
<gene>
    <name evidence="9" type="ORF">LCGC14_0450150</name>
</gene>
<dbReference type="HAMAP" id="MF_00120">
    <property type="entry name" value="GatA"/>
    <property type="match status" value="1"/>
</dbReference>
<evidence type="ECO:0000256" key="4">
    <source>
        <dbReference type="ARBA" id="ARBA00022741"/>
    </source>
</evidence>
<keyword evidence="5" id="KW-0067">ATP-binding</keyword>
<dbReference type="PANTHER" id="PTHR11895:SF151">
    <property type="entry name" value="GLUTAMYL-TRNA(GLN) AMIDOTRANSFERASE SUBUNIT A"/>
    <property type="match status" value="1"/>
</dbReference>
<dbReference type="SUPFAM" id="SSF75304">
    <property type="entry name" value="Amidase signature (AS) enzymes"/>
    <property type="match status" value="1"/>
</dbReference>
<accession>A0A0F9SNK9</accession>
<evidence type="ECO:0000259" key="8">
    <source>
        <dbReference type="Pfam" id="PF01425"/>
    </source>
</evidence>
<dbReference type="GO" id="GO:0050567">
    <property type="term" value="F:glutaminyl-tRNA synthase (glutamine-hydrolyzing) activity"/>
    <property type="evidence" value="ECO:0007669"/>
    <property type="project" value="UniProtKB-EC"/>
</dbReference>
<comment type="similarity">
    <text evidence="1">Belongs to the amidase family. GatA subfamily.</text>
</comment>
<dbReference type="InterPro" id="IPR023631">
    <property type="entry name" value="Amidase_dom"/>
</dbReference>
<dbReference type="PANTHER" id="PTHR11895">
    <property type="entry name" value="TRANSAMIDASE"/>
    <property type="match status" value="1"/>
</dbReference>
<feature type="domain" description="Amidase" evidence="8">
    <location>
        <begin position="25"/>
        <end position="479"/>
    </location>
</feature>
<dbReference type="InterPro" id="IPR000120">
    <property type="entry name" value="Amidase"/>
</dbReference>
<dbReference type="EC" id="6.3.5.7" evidence="2"/>
<comment type="catalytic activity">
    <reaction evidence="7">
        <text>L-glutamyl-tRNA(Gln) + L-glutamine + ATP + H2O = L-glutaminyl-tRNA(Gln) + L-glutamate + ADP + phosphate + H(+)</text>
        <dbReference type="Rhea" id="RHEA:17521"/>
        <dbReference type="Rhea" id="RHEA-COMP:9681"/>
        <dbReference type="Rhea" id="RHEA-COMP:9684"/>
        <dbReference type="ChEBI" id="CHEBI:15377"/>
        <dbReference type="ChEBI" id="CHEBI:15378"/>
        <dbReference type="ChEBI" id="CHEBI:29985"/>
        <dbReference type="ChEBI" id="CHEBI:30616"/>
        <dbReference type="ChEBI" id="CHEBI:43474"/>
        <dbReference type="ChEBI" id="CHEBI:58359"/>
        <dbReference type="ChEBI" id="CHEBI:78520"/>
        <dbReference type="ChEBI" id="CHEBI:78521"/>
        <dbReference type="ChEBI" id="CHEBI:456216"/>
        <dbReference type="EC" id="6.3.5.7"/>
    </reaction>
</comment>
<evidence type="ECO:0000256" key="3">
    <source>
        <dbReference type="ARBA" id="ARBA00022598"/>
    </source>
</evidence>
<dbReference type="InterPro" id="IPR036928">
    <property type="entry name" value="AS_sf"/>
</dbReference>
<name>A0A0F9SNK9_9ZZZZ</name>
<dbReference type="PROSITE" id="PS00571">
    <property type="entry name" value="AMIDASES"/>
    <property type="match status" value="1"/>
</dbReference>
<dbReference type="InterPro" id="IPR004412">
    <property type="entry name" value="GatA"/>
</dbReference>
<reference evidence="9" key="1">
    <citation type="journal article" date="2015" name="Nature">
        <title>Complex archaea that bridge the gap between prokaryotes and eukaryotes.</title>
        <authorList>
            <person name="Spang A."/>
            <person name="Saw J.H."/>
            <person name="Jorgensen S.L."/>
            <person name="Zaremba-Niedzwiedzka K."/>
            <person name="Martijn J."/>
            <person name="Lind A.E."/>
            <person name="van Eijk R."/>
            <person name="Schleper C."/>
            <person name="Guy L."/>
            <person name="Ettema T.J."/>
        </authorList>
    </citation>
    <scope>NUCLEOTIDE SEQUENCE</scope>
</reference>